<reference evidence="2" key="3">
    <citation type="submission" date="2025-09" db="UniProtKB">
        <authorList>
            <consortium name="Ensembl"/>
        </authorList>
    </citation>
    <scope>IDENTIFICATION</scope>
</reference>
<sequence>MFNAKLQLCFGAIIIMPQIFSVCSYGGGGQFAVAINVPASKCASGVKPDQNFLPNDGAQKAKGDMAGPSRVYIGQQLIGAKPKPMPNNPKINYHSEYLLLIQYDPPTISPDDPLMKRLLDSNPTGCAIFYTLNSPCVNTCSTPNKPYSIIPALNIFQNHKGPKSFVFGQVWKHDVNTTQWEANMKEVNARVPLYRCDNAGCTLCVNNNNVIAARGTSFFGLWSNYKI</sequence>
<feature type="signal peptide" evidence="1">
    <location>
        <begin position="1"/>
        <end position="21"/>
    </location>
</feature>
<evidence type="ECO:0000313" key="2">
    <source>
        <dbReference type="Ensembl" id="ENSPNAP00000080407.1"/>
    </source>
</evidence>
<dbReference type="InterPro" id="IPR040958">
    <property type="entry name" value="SNAD1"/>
</dbReference>
<evidence type="ECO:0000256" key="1">
    <source>
        <dbReference type="SAM" id="SignalP"/>
    </source>
</evidence>
<dbReference type="GeneTree" id="ENSGT01150000287188"/>
<protein>
    <submittedName>
        <fullName evidence="2">Uncharacterized protein</fullName>
    </submittedName>
</protein>
<dbReference type="Ensembl" id="ENSPNAT00000062568.1">
    <property type="protein sequence ID" value="ENSPNAP00000080407.1"/>
    <property type="gene ID" value="ENSPNAG00000033148.1"/>
</dbReference>
<reference evidence="2" key="2">
    <citation type="submission" date="2025-08" db="UniProtKB">
        <authorList>
            <consortium name="Ensembl"/>
        </authorList>
    </citation>
    <scope>IDENTIFICATION</scope>
</reference>
<evidence type="ECO:0000313" key="3">
    <source>
        <dbReference type="Proteomes" id="UP001501920"/>
    </source>
</evidence>
<dbReference type="AlphaFoldDB" id="A0AAR2M0G6"/>
<reference evidence="2 3" key="1">
    <citation type="submission" date="2020-10" db="EMBL/GenBank/DDBJ databases">
        <title>Pygocentrus nattereri (red-bellied piranha) genome, fPygNat1, primary haplotype.</title>
        <authorList>
            <person name="Myers G."/>
            <person name="Meyer A."/>
            <person name="Karagic N."/>
            <person name="Pippel M."/>
            <person name="Winkler S."/>
            <person name="Tracey A."/>
            <person name="Wood J."/>
            <person name="Formenti G."/>
            <person name="Howe K."/>
            <person name="Fedrigo O."/>
            <person name="Jarvis E.D."/>
        </authorList>
    </citation>
    <scope>NUCLEOTIDE SEQUENCE [LARGE SCALE GENOMIC DNA]</scope>
</reference>
<organism evidence="2 3">
    <name type="scientific">Pygocentrus nattereri</name>
    <name type="common">Red-bellied piranha</name>
    <dbReference type="NCBI Taxonomy" id="42514"/>
    <lineage>
        <taxon>Eukaryota</taxon>
        <taxon>Metazoa</taxon>
        <taxon>Chordata</taxon>
        <taxon>Craniata</taxon>
        <taxon>Vertebrata</taxon>
        <taxon>Euteleostomi</taxon>
        <taxon>Actinopterygii</taxon>
        <taxon>Neopterygii</taxon>
        <taxon>Teleostei</taxon>
        <taxon>Ostariophysi</taxon>
        <taxon>Characiformes</taxon>
        <taxon>Characoidei</taxon>
        <taxon>Pygocentrus</taxon>
    </lineage>
</organism>
<keyword evidence="1" id="KW-0732">Signal</keyword>
<feature type="chain" id="PRO_5043736772" evidence="1">
    <location>
        <begin position="22"/>
        <end position="227"/>
    </location>
</feature>
<name>A0AAR2M0G6_PYGNA</name>
<dbReference type="Pfam" id="PF18744">
    <property type="entry name" value="SNAD1"/>
    <property type="match status" value="1"/>
</dbReference>
<keyword evidence="3" id="KW-1185">Reference proteome</keyword>
<proteinExistence type="predicted"/>
<dbReference type="Proteomes" id="UP001501920">
    <property type="component" value="Chromosome 17"/>
</dbReference>
<accession>A0AAR2M0G6</accession>